<evidence type="ECO:0000313" key="2">
    <source>
        <dbReference type="Proteomes" id="UP001386437"/>
    </source>
</evidence>
<organism evidence="1 2">
    <name type="scientific">Paraburkholderia bengalensis</name>
    <dbReference type="NCBI Taxonomy" id="2747562"/>
    <lineage>
        <taxon>Bacteria</taxon>
        <taxon>Pseudomonadati</taxon>
        <taxon>Pseudomonadota</taxon>
        <taxon>Betaproteobacteria</taxon>
        <taxon>Burkholderiales</taxon>
        <taxon>Burkholderiaceae</taxon>
        <taxon>Paraburkholderia</taxon>
    </lineage>
</organism>
<keyword evidence="1" id="KW-0969">Cilium</keyword>
<dbReference type="Proteomes" id="UP001386437">
    <property type="component" value="Unassembled WGS sequence"/>
</dbReference>
<name>A0ABU8IT94_9BURK</name>
<sequence>LAQAGIELSGLSIREIGGSLPAGGAAAAAAAAASAYARSADGASAPEAADDSFDWDMQ</sequence>
<accession>A0ABU8IT94</accession>
<proteinExistence type="predicted"/>
<dbReference type="EMBL" id="JACFYJ010000025">
    <property type="protein sequence ID" value="MEI5998770.1"/>
    <property type="molecule type" value="Genomic_DNA"/>
</dbReference>
<keyword evidence="1" id="KW-0282">Flagellum</keyword>
<reference evidence="1 2" key="1">
    <citation type="journal article" date="2022" name="Arch. Microbiol.">
        <title>Paraburkholderia bengalensis sp. nov. isolated from roots of Oryza sativa, IR64.</title>
        <authorList>
            <person name="Nag P."/>
            <person name="Mondal N."/>
            <person name="Sarkar J."/>
            <person name="Das S."/>
        </authorList>
    </citation>
    <scope>NUCLEOTIDE SEQUENCE [LARGE SCALE GENOMIC DNA]</scope>
    <source>
        <strain evidence="1 2">IR64_4_BI</strain>
    </source>
</reference>
<evidence type="ECO:0000313" key="1">
    <source>
        <dbReference type="EMBL" id="MEI5998770.1"/>
    </source>
</evidence>
<protein>
    <submittedName>
        <fullName evidence="1">Flagellar hook-length control protein FliK</fullName>
    </submittedName>
</protein>
<gene>
    <name evidence="1" type="ORF">H3V53_16610</name>
</gene>
<comment type="caution">
    <text evidence="1">The sequence shown here is derived from an EMBL/GenBank/DDBJ whole genome shotgun (WGS) entry which is preliminary data.</text>
</comment>
<keyword evidence="1" id="KW-0966">Cell projection</keyword>
<feature type="non-terminal residue" evidence="1">
    <location>
        <position position="1"/>
    </location>
</feature>
<keyword evidence="2" id="KW-1185">Reference proteome</keyword>